<dbReference type="Pfam" id="PF01817">
    <property type="entry name" value="CM_2"/>
    <property type="match status" value="1"/>
</dbReference>
<dbReference type="SMART" id="SM00830">
    <property type="entry name" value="CM_2"/>
    <property type="match status" value="1"/>
</dbReference>
<dbReference type="InterPro" id="IPR002701">
    <property type="entry name" value="CM_II_prokaryot"/>
</dbReference>
<accession>A0AB35U241</accession>
<name>A0AB35U241_9FIRM</name>
<dbReference type="PANTHER" id="PTHR38041:SF1">
    <property type="entry name" value="CHORISMATE MUTASE"/>
    <property type="match status" value="1"/>
</dbReference>
<dbReference type="GO" id="GO:0004106">
    <property type="term" value="F:chorismate mutase activity"/>
    <property type="evidence" value="ECO:0007669"/>
    <property type="project" value="UniProtKB-EC"/>
</dbReference>
<dbReference type="RefSeq" id="WP_167836229.1">
    <property type="nucleotide sequence ID" value="NZ_JALBUR010000014.1"/>
</dbReference>
<dbReference type="SUPFAM" id="SSF48600">
    <property type="entry name" value="Chorismate mutase II"/>
    <property type="match status" value="1"/>
</dbReference>
<dbReference type="Gene3D" id="1.20.59.10">
    <property type="entry name" value="Chorismate mutase"/>
    <property type="match status" value="1"/>
</dbReference>
<dbReference type="InterPro" id="IPR036979">
    <property type="entry name" value="CM_dom_sf"/>
</dbReference>
<comment type="caution">
    <text evidence="3">The sequence shown here is derived from an EMBL/GenBank/DDBJ whole genome shotgun (WGS) entry which is preliminary data.</text>
</comment>
<evidence type="ECO:0000259" key="2">
    <source>
        <dbReference type="PROSITE" id="PS51168"/>
    </source>
</evidence>
<dbReference type="EC" id="5.4.99.5" evidence="3"/>
<dbReference type="AlphaFoldDB" id="A0AB35U241"/>
<protein>
    <submittedName>
        <fullName evidence="3">Chorismate mutase</fullName>
        <ecNumber evidence="3">5.4.99.5</ecNumber>
    </submittedName>
</protein>
<organism evidence="3 4">
    <name type="scientific">Grylomicrobium aquisgranensis</name>
    <dbReference type="NCBI Taxonomy" id="2926318"/>
    <lineage>
        <taxon>Bacteria</taxon>
        <taxon>Bacillati</taxon>
        <taxon>Bacillota</taxon>
        <taxon>Erysipelotrichia</taxon>
        <taxon>Erysipelotrichales</taxon>
        <taxon>Erysipelotrichaceae</taxon>
        <taxon>Grylomicrobium</taxon>
    </lineage>
</organism>
<dbReference type="InterPro" id="IPR036263">
    <property type="entry name" value="Chorismate_II_sf"/>
</dbReference>
<reference evidence="3 4" key="1">
    <citation type="submission" date="2022-03" db="EMBL/GenBank/DDBJ databases">
        <title>Novel taxa within the pig intestine.</title>
        <authorList>
            <person name="Wylensek D."/>
            <person name="Bishof K."/>
            <person name="Afrizal A."/>
            <person name="Clavel T."/>
        </authorList>
    </citation>
    <scope>NUCLEOTIDE SEQUENCE [LARGE SCALE GENOMIC DNA]</scope>
    <source>
        <strain evidence="3 4">CLA-KB-P133</strain>
    </source>
</reference>
<dbReference type="Proteomes" id="UP001286174">
    <property type="component" value="Unassembled WGS sequence"/>
</dbReference>
<keyword evidence="4" id="KW-1185">Reference proteome</keyword>
<sequence length="93" mass="11201">MSENKLMDARRRIDAIDAQMADLFTQRFAAVRDVIDYKIENRLPIFDSSREEVVLDQNAGRIDDEDIRPYFRAWYQELLKLSKEYQKQIKEEK</sequence>
<gene>
    <name evidence="3" type="ORF">MOZ60_06875</name>
</gene>
<dbReference type="EMBL" id="JALBUR010000014">
    <property type="protein sequence ID" value="MDX8419817.1"/>
    <property type="molecule type" value="Genomic_DNA"/>
</dbReference>
<dbReference type="PANTHER" id="PTHR38041">
    <property type="entry name" value="CHORISMATE MUTASE"/>
    <property type="match status" value="1"/>
</dbReference>
<dbReference type="PROSITE" id="PS51168">
    <property type="entry name" value="CHORISMATE_MUT_2"/>
    <property type="match status" value="1"/>
</dbReference>
<evidence type="ECO:0000313" key="4">
    <source>
        <dbReference type="Proteomes" id="UP001286174"/>
    </source>
</evidence>
<evidence type="ECO:0000256" key="1">
    <source>
        <dbReference type="ARBA" id="ARBA00023235"/>
    </source>
</evidence>
<proteinExistence type="predicted"/>
<keyword evidence="1 3" id="KW-0413">Isomerase</keyword>
<feature type="domain" description="Chorismate mutase" evidence="2">
    <location>
        <begin position="1"/>
        <end position="86"/>
    </location>
</feature>
<dbReference type="InterPro" id="IPR051331">
    <property type="entry name" value="Chorismate_mutase-related"/>
</dbReference>
<dbReference type="GO" id="GO:0046417">
    <property type="term" value="P:chorismate metabolic process"/>
    <property type="evidence" value="ECO:0007669"/>
    <property type="project" value="InterPro"/>
</dbReference>
<dbReference type="GO" id="GO:0009697">
    <property type="term" value="P:salicylic acid biosynthetic process"/>
    <property type="evidence" value="ECO:0007669"/>
    <property type="project" value="TreeGrafter"/>
</dbReference>
<evidence type="ECO:0000313" key="3">
    <source>
        <dbReference type="EMBL" id="MDX8419817.1"/>
    </source>
</evidence>